<evidence type="ECO:0000313" key="2">
    <source>
        <dbReference type="Proteomes" id="UP000322234"/>
    </source>
</evidence>
<dbReference type="PANTHER" id="PTHR45912">
    <property type="entry name" value="CILIA- AND FLAGELLA-ASSOCIATED PROTEIN 47"/>
    <property type="match status" value="1"/>
</dbReference>
<organism evidence="1 2">
    <name type="scientific">Bos mutus</name>
    <name type="common">wild yak</name>
    <dbReference type="NCBI Taxonomy" id="72004"/>
    <lineage>
        <taxon>Eukaryota</taxon>
        <taxon>Metazoa</taxon>
        <taxon>Chordata</taxon>
        <taxon>Craniata</taxon>
        <taxon>Vertebrata</taxon>
        <taxon>Euteleostomi</taxon>
        <taxon>Mammalia</taxon>
        <taxon>Eutheria</taxon>
        <taxon>Laurasiatheria</taxon>
        <taxon>Artiodactyla</taxon>
        <taxon>Ruminantia</taxon>
        <taxon>Pecora</taxon>
        <taxon>Bovidae</taxon>
        <taxon>Bovinae</taxon>
        <taxon>Bos</taxon>
    </lineage>
</organism>
<dbReference type="GO" id="GO:0005929">
    <property type="term" value="C:cilium"/>
    <property type="evidence" value="ECO:0007669"/>
    <property type="project" value="TreeGrafter"/>
</dbReference>
<dbReference type="GO" id="GO:0007288">
    <property type="term" value="P:sperm axoneme assembly"/>
    <property type="evidence" value="ECO:0007669"/>
    <property type="project" value="TreeGrafter"/>
</dbReference>
<proteinExistence type="predicted"/>
<comment type="caution">
    <text evidence="1">The sequence shown here is derived from an EMBL/GenBank/DDBJ whole genome shotgun (WGS) entry which is preliminary data.</text>
</comment>
<dbReference type="EMBL" id="VBQZ03000350">
    <property type="protein sequence ID" value="MXQ99119.1"/>
    <property type="molecule type" value="Genomic_DNA"/>
</dbReference>
<keyword evidence="2" id="KW-1185">Reference proteome</keyword>
<dbReference type="AlphaFoldDB" id="A0A6B0S8I8"/>
<reference evidence="1" key="1">
    <citation type="submission" date="2019-10" db="EMBL/GenBank/DDBJ databases">
        <title>The sequence and de novo assembly of the wild yak genome.</title>
        <authorList>
            <person name="Liu Y."/>
        </authorList>
    </citation>
    <scope>NUCLEOTIDE SEQUENCE [LARGE SCALE GENOMIC DNA]</scope>
    <source>
        <strain evidence="1">WY2019</strain>
    </source>
</reference>
<accession>A0A6B0S8I8</accession>
<dbReference type="PANTHER" id="PTHR45912:SF3">
    <property type="entry name" value="CILIA- AND FLAGELLA-ASSOCIATED PROTEIN 47"/>
    <property type="match status" value="1"/>
</dbReference>
<name>A0A6B0S8I8_9CETA</name>
<evidence type="ECO:0000313" key="1">
    <source>
        <dbReference type="EMBL" id="MXQ99119.1"/>
    </source>
</evidence>
<sequence length="91" mass="10678">MQFQFCALPIPYMEKREVVNLTEDMYWLYEINGLPQISILPLKVKAKVDAHNEMFDKKPARRRNFLYENAQLTRTGVSSTIKGARLMLNNK</sequence>
<protein>
    <submittedName>
        <fullName evidence="1">Uncharacterized protein</fullName>
    </submittedName>
</protein>
<gene>
    <name evidence="1" type="ORF">E5288_WYG021888</name>
</gene>
<dbReference type="Proteomes" id="UP000322234">
    <property type="component" value="Unassembled WGS sequence"/>
</dbReference>